<name>A0A9D9E8W6_9SPIR</name>
<evidence type="ECO:0000313" key="2">
    <source>
        <dbReference type="Proteomes" id="UP000823633"/>
    </source>
</evidence>
<reference evidence="1" key="1">
    <citation type="submission" date="2020-10" db="EMBL/GenBank/DDBJ databases">
        <authorList>
            <person name="Gilroy R."/>
        </authorList>
    </citation>
    <scope>NUCLEOTIDE SEQUENCE</scope>
    <source>
        <strain evidence="1">11167</strain>
    </source>
</reference>
<protein>
    <submittedName>
        <fullName evidence="1">Uncharacterized protein</fullName>
    </submittedName>
</protein>
<dbReference type="EMBL" id="JADIMU010000044">
    <property type="protein sequence ID" value="MBO8443466.1"/>
    <property type="molecule type" value="Genomic_DNA"/>
</dbReference>
<evidence type="ECO:0000313" key="1">
    <source>
        <dbReference type="EMBL" id="MBO8443466.1"/>
    </source>
</evidence>
<reference evidence="1" key="2">
    <citation type="journal article" date="2021" name="PeerJ">
        <title>Extensive microbial diversity within the chicken gut microbiome revealed by metagenomics and culture.</title>
        <authorList>
            <person name="Gilroy R."/>
            <person name="Ravi A."/>
            <person name="Getino M."/>
            <person name="Pursley I."/>
            <person name="Horton D.L."/>
            <person name="Alikhan N.F."/>
            <person name="Baker D."/>
            <person name="Gharbi K."/>
            <person name="Hall N."/>
            <person name="Watson M."/>
            <person name="Adriaenssens E.M."/>
            <person name="Foster-Nyarko E."/>
            <person name="Jarju S."/>
            <person name="Secka A."/>
            <person name="Antonio M."/>
            <person name="Oren A."/>
            <person name="Chaudhuri R.R."/>
            <person name="La Ragione R."/>
            <person name="Hildebrand F."/>
            <person name="Pallen M.J."/>
        </authorList>
    </citation>
    <scope>NUCLEOTIDE SEQUENCE</scope>
    <source>
        <strain evidence="1">11167</strain>
    </source>
</reference>
<dbReference type="AlphaFoldDB" id="A0A9D9E8W6"/>
<accession>A0A9D9E8W6</accession>
<dbReference type="Proteomes" id="UP000823633">
    <property type="component" value="Unassembled WGS sequence"/>
</dbReference>
<gene>
    <name evidence="1" type="ORF">IAC42_06875</name>
</gene>
<comment type="caution">
    <text evidence="1">The sequence shown here is derived from an EMBL/GenBank/DDBJ whole genome shotgun (WGS) entry which is preliminary data.</text>
</comment>
<organism evidence="1 2">
    <name type="scientific">Candidatus Aphodenecus pullistercoris</name>
    <dbReference type="NCBI Taxonomy" id="2840669"/>
    <lineage>
        <taxon>Bacteria</taxon>
        <taxon>Pseudomonadati</taxon>
        <taxon>Spirochaetota</taxon>
        <taxon>Spirochaetia</taxon>
        <taxon>Spirochaetales</taxon>
        <taxon>Candidatus Aphodenecus</taxon>
    </lineage>
</organism>
<sequence>MATESFSRTFTVNPDWGIKNLEKAIDNGSPTVKRLSTPEAKAKFKEATTITPEMEAKIKARYGK</sequence>
<proteinExistence type="predicted"/>